<dbReference type="EMBL" id="VXOY01000027">
    <property type="protein sequence ID" value="MYE38499.1"/>
    <property type="molecule type" value="Genomic_DNA"/>
</dbReference>
<feature type="domain" description="Large ribosomal subunit protein uL2 RNA-binding" evidence="8">
    <location>
        <begin position="41"/>
        <end position="116"/>
    </location>
</feature>
<evidence type="ECO:0000256" key="6">
    <source>
        <dbReference type="SAM" id="MobiDB-lite"/>
    </source>
</evidence>
<feature type="domain" description="Large ribosomal subunit protein uL2 C-terminal" evidence="7">
    <location>
        <begin position="122"/>
        <end position="251"/>
    </location>
</feature>
<dbReference type="Gene3D" id="2.30.30.30">
    <property type="match status" value="1"/>
</dbReference>
<feature type="compositionally biased region" description="Basic residues" evidence="6">
    <location>
        <begin position="252"/>
        <end position="263"/>
    </location>
</feature>
<evidence type="ECO:0000259" key="7">
    <source>
        <dbReference type="SMART" id="SM01382"/>
    </source>
</evidence>
<dbReference type="InterPro" id="IPR014722">
    <property type="entry name" value="Rib_uL2_dom2"/>
</dbReference>
<dbReference type="GO" id="GO:0003723">
    <property type="term" value="F:RNA binding"/>
    <property type="evidence" value="ECO:0007669"/>
    <property type="project" value="InterPro"/>
</dbReference>
<evidence type="ECO:0000256" key="3">
    <source>
        <dbReference type="ARBA" id="ARBA00023274"/>
    </source>
</evidence>
<dbReference type="InterPro" id="IPR012340">
    <property type="entry name" value="NA-bd_OB-fold"/>
</dbReference>
<dbReference type="FunFam" id="2.30.30.30:FF:000001">
    <property type="entry name" value="50S ribosomal protein L2"/>
    <property type="match status" value="1"/>
</dbReference>
<evidence type="ECO:0000256" key="4">
    <source>
        <dbReference type="ARBA" id="ARBA00035242"/>
    </source>
</evidence>
<dbReference type="SMART" id="SM01382">
    <property type="entry name" value="Ribosomal_L2_C"/>
    <property type="match status" value="1"/>
</dbReference>
<dbReference type="GO" id="GO:0003735">
    <property type="term" value="F:structural constituent of ribosome"/>
    <property type="evidence" value="ECO:0007669"/>
    <property type="project" value="InterPro"/>
</dbReference>
<sequence length="276" mass="30487">MVRPVKPTTPGRRGMILPDFSTLTKKKPEKKLTKFIHRKKGRSKGKITVRHKGGGAKRKYRFVDFKQSTVGSLLKVLAVEYDPNRTARIALVANQHGRKSYILAGEETETGASVNVDTKAAFKKGNRMHLGNIPVGTLVYNIEMNPGRGGQIARSAGAYAKVLAHEKGRTMLRMPSTETRTVSSSGFATIGEVSNSSHREEVIGKAGRNRHKGKRPSVRGSAMNPVDHPHGGGEGKAPIGLKYPKTPWGKHALGKKTRKKKRYSNKDIIRRRVKKR</sequence>
<evidence type="ECO:0000259" key="8">
    <source>
        <dbReference type="SMART" id="SM01383"/>
    </source>
</evidence>
<evidence type="ECO:0000256" key="5">
    <source>
        <dbReference type="ARBA" id="ARBA00035459"/>
    </source>
</evidence>
<comment type="similarity">
    <text evidence="1">Belongs to the universal ribosomal protein uL2 family.</text>
</comment>
<name>A0A845DAM2_9BACT</name>
<dbReference type="AlphaFoldDB" id="A0A845DAM2"/>
<dbReference type="PIRSF" id="PIRSF002158">
    <property type="entry name" value="Ribosomal_L2"/>
    <property type="match status" value="1"/>
</dbReference>
<dbReference type="PANTHER" id="PTHR13691">
    <property type="entry name" value="RIBOSOMAL PROTEIN L2"/>
    <property type="match status" value="1"/>
</dbReference>
<dbReference type="Pfam" id="PF00181">
    <property type="entry name" value="Ribosomal_L2_N"/>
    <property type="match status" value="1"/>
</dbReference>
<dbReference type="NCBIfam" id="TIGR01171">
    <property type="entry name" value="rplB_bact"/>
    <property type="match status" value="1"/>
</dbReference>
<accession>A0A845DAM2</accession>
<dbReference type="InterPro" id="IPR014726">
    <property type="entry name" value="Ribosomal_uL2_dom3"/>
</dbReference>
<dbReference type="InterPro" id="IPR022666">
    <property type="entry name" value="Ribosomal_uL2_RNA-bd_dom"/>
</dbReference>
<protein>
    <recommendedName>
        <fullName evidence="4">Large ribosomal subunit protein uL2</fullName>
    </recommendedName>
    <alternativeName>
        <fullName evidence="5">50S ribosomal protein L2</fullName>
    </alternativeName>
</protein>
<dbReference type="InterPro" id="IPR022669">
    <property type="entry name" value="Ribosomal_uL2_C"/>
</dbReference>
<dbReference type="Gene3D" id="4.10.950.10">
    <property type="entry name" value="Ribosomal protein L2, domain 3"/>
    <property type="match status" value="1"/>
</dbReference>
<dbReference type="SUPFAM" id="SSF50104">
    <property type="entry name" value="Translation proteins SH3-like domain"/>
    <property type="match status" value="1"/>
</dbReference>
<dbReference type="Pfam" id="PF03947">
    <property type="entry name" value="Ribosomal_L2_C"/>
    <property type="match status" value="1"/>
</dbReference>
<gene>
    <name evidence="9" type="primary">rplB</name>
    <name evidence="9" type="ORF">F4X82_03215</name>
</gene>
<dbReference type="FunFam" id="4.10.950.10:FF:000001">
    <property type="entry name" value="50S ribosomal protein L2"/>
    <property type="match status" value="1"/>
</dbReference>
<dbReference type="InterPro" id="IPR008991">
    <property type="entry name" value="Translation_prot_SH3-like_sf"/>
</dbReference>
<evidence type="ECO:0000256" key="1">
    <source>
        <dbReference type="ARBA" id="ARBA00005636"/>
    </source>
</evidence>
<dbReference type="PROSITE" id="PS00467">
    <property type="entry name" value="RIBOSOMAL_L2"/>
    <property type="match status" value="1"/>
</dbReference>
<evidence type="ECO:0000256" key="2">
    <source>
        <dbReference type="ARBA" id="ARBA00022980"/>
    </source>
</evidence>
<dbReference type="GO" id="GO:0015934">
    <property type="term" value="C:large ribosomal subunit"/>
    <property type="evidence" value="ECO:0007669"/>
    <property type="project" value="InterPro"/>
</dbReference>
<organism evidence="9 10">
    <name type="scientific">Candidatus Spechtbacteria bacterium SB0662_bin_43</name>
    <dbReference type="NCBI Taxonomy" id="2604897"/>
    <lineage>
        <taxon>Bacteria</taxon>
        <taxon>Candidatus Spechtiibacteriota</taxon>
    </lineage>
</organism>
<evidence type="ECO:0000313" key="10">
    <source>
        <dbReference type="Proteomes" id="UP000449092"/>
    </source>
</evidence>
<keyword evidence="3" id="KW-0687">Ribonucleoprotein</keyword>
<proteinExistence type="inferred from homology"/>
<dbReference type="SMART" id="SM01383">
    <property type="entry name" value="Ribosomal_L2"/>
    <property type="match status" value="1"/>
</dbReference>
<dbReference type="GO" id="GO:0006412">
    <property type="term" value="P:translation"/>
    <property type="evidence" value="ECO:0007669"/>
    <property type="project" value="InterPro"/>
</dbReference>
<dbReference type="GO" id="GO:0016740">
    <property type="term" value="F:transferase activity"/>
    <property type="evidence" value="ECO:0007669"/>
    <property type="project" value="InterPro"/>
</dbReference>
<keyword evidence="2 9" id="KW-0689">Ribosomal protein</keyword>
<dbReference type="InterPro" id="IPR002171">
    <property type="entry name" value="Ribosomal_uL2"/>
</dbReference>
<dbReference type="InterPro" id="IPR005880">
    <property type="entry name" value="Ribosomal_uL2_bac/org-type"/>
</dbReference>
<reference evidence="9 10" key="1">
    <citation type="submission" date="2019-09" db="EMBL/GenBank/DDBJ databases">
        <title>Characterisation of the sponge microbiome using genome-centric metagenomics.</title>
        <authorList>
            <person name="Engelberts J.P."/>
            <person name="Robbins S.J."/>
            <person name="De Goeij J.M."/>
            <person name="Aranda M."/>
            <person name="Bell S.C."/>
            <person name="Webster N.S."/>
        </authorList>
    </citation>
    <scope>NUCLEOTIDE SEQUENCE [LARGE SCALE GENOMIC DNA]</scope>
    <source>
        <strain evidence="9">SB0662_bin_43</strain>
    </source>
</reference>
<feature type="region of interest" description="Disordered" evidence="6">
    <location>
        <begin position="206"/>
        <end position="276"/>
    </location>
</feature>
<comment type="caution">
    <text evidence="9">The sequence shown here is derived from an EMBL/GenBank/DDBJ whole genome shotgun (WGS) entry which is preliminary data.</text>
</comment>
<dbReference type="PANTHER" id="PTHR13691:SF5">
    <property type="entry name" value="LARGE RIBOSOMAL SUBUNIT PROTEIN UL2M"/>
    <property type="match status" value="1"/>
</dbReference>
<dbReference type="InterPro" id="IPR022671">
    <property type="entry name" value="Ribosomal_uL2_CS"/>
</dbReference>
<evidence type="ECO:0000313" key="9">
    <source>
        <dbReference type="EMBL" id="MYE38499.1"/>
    </source>
</evidence>
<dbReference type="Gene3D" id="2.40.50.140">
    <property type="entry name" value="Nucleic acid-binding proteins"/>
    <property type="match status" value="1"/>
</dbReference>
<dbReference type="Proteomes" id="UP000449092">
    <property type="component" value="Unassembled WGS sequence"/>
</dbReference>
<dbReference type="SUPFAM" id="SSF50249">
    <property type="entry name" value="Nucleic acid-binding proteins"/>
    <property type="match status" value="1"/>
</dbReference>
<feature type="compositionally biased region" description="Basic residues" evidence="6">
    <location>
        <begin position="207"/>
        <end position="217"/>
    </location>
</feature>